<dbReference type="InterPro" id="IPR017871">
    <property type="entry name" value="ABC_transporter-like_CS"/>
</dbReference>
<dbReference type="PANTHER" id="PTHR43790">
    <property type="entry name" value="CARBOHYDRATE TRANSPORT ATP-BINDING PROTEIN MG119-RELATED"/>
    <property type="match status" value="1"/>
</dbReference>
<comment type="similarity">
    <text evidence="1">Belongs to the ABC transporter superfamily.</text>
</comment>
<dbReference type="PROSITE" id="PS50893">
    <property type="entry name" value="ABC_TRANSPORTER_2"/>
    <property type="match status" value="2"/>
</dbReference>
<dbReference type="SMART" id="SM00382">
    <property type="entry name" value="AAA"/>
    <property type="match status" value="1"/>
</dbReference>
<dbReference type="PROSITE" id="PS00211">
    <property type="entry name" value="ABC_TRANSPORTER_1"/>
    <property type="match status" value="1"/>
</dbReference>
<keyword evidence="6" id="KW-1185">Reference proteome</keyword>
<dbReference type="CDD" id="cd03216">
    <property type="entry name" value="ABC_Carb_Monos_I"/>
    <property type="match status" value="1"/>
</dbReference>
<dbReference type="RefSeq" id="WP_142581410.1">
    <property type="nucleotide sequence ID" value="NZ_CABFPH010000003.1"/>
</dbReference>
<sequence length="503" mass="53508">MNAGFPIPLQVNGATAPLCRLQGVTKSFGKLVANDDVSFSVMPGEVVALLGENGAGKSTAMNVLCGLYLPDAGTVEVDERPMALGSPAASVARGIGMVHQQFKLVPSLTAYENVSLAVDRGRVWQRRRPSDEVRRLMAEVGFDLDMGKPVWRMSLAERQQLEILRVLAQGARILILDEPTSVLSPLESERLFMLVRRIVARGRSVILISHKLSEIRQVASRLVVMRGGRVVFEGSAAGRSSEEIAGLIVGTRSVSLAARPASAPGPERLVVENLRVTGHSGRDSVHDVSFKVRGGELVAVVGVAGNGQAELLDAIGGQKPPSAGRIVASGSRKGRGFAFIPAQHLGVALAPGLSIEDNALLGVHRRKPFSVWLRRREVRRHCGRVQDTFGVVADPDSAIRRLSGGNLQRIVLGRELVGDPDLIVASYPTRGLDIAAAAQIRNALIARAAAGAAVLMASEELEECLAIATRILVMSGGRIVLDRATAQTSLNEIGRFMTAAEAS</sequence>
<dbReference type="InterPro" id="IPR027417">
    <property type="entry name" value="P-loop_NTPase"/>
</dbReference>
<dbReference type="EC" id="3.6.3.-" evidence="5"/>
<evidence type="ECO:0000313" key="6">
    <source>
        <dbReference type="Proteomes" id="UP000410984"/>
    </source>
</evidence>
<evidence type="ECO:0000256" key="3">
    <source>
        <dbReference type="ARBA" id="ARBA00022840"/>
    </source>
</evidence>
<feature type="domain" description="ABC transporter" evidence="4">
    <location>
        <begin position="269"/>
        <end position="501"/>
    </location>
</feature>
<dbReference type="EMBL" id="CABFPH010000003">
    <property type="protein sequence ID" value="VUD69814.1"/>
    <property type="molecule type" value="Genomic_DNA"/>
</dbReference>
<organism evidence="5 6">
    <name type="scientific">Methylobacterium symbioticum</name>
    <dbReference type="NCBI Taxonomy" id="2584084"/>
    <lineage>
        <taxon>Bacteria</taxon>
        <taxon>Pseudomonadati</taxon>
        <taxon>Pseudomonadota</taxon>
        <taxon>Alphaproteobacteria</taxon>
        <taxon>Hyphomicrobiales</taxon>
        <taxon>Methylobacteriaceae</taxon>
        <taxon>Methylobacterium</taxon>
    </lineage>
</organism>
<dbReference type="Gene3D" id="3.40.50.300">
    <property type="entry name" value="P-loop containing nucleotide triphosphate hydrolases"/>
    <property type="match status" value="2"/>
</dbReference>
<evidence type="ECO:0000259" key="4">
    <source>
        <dbReference type="PROSITE" id="PS50893"/>
    </source>
</evidence>
<dbReference type="Proteomes" id="UP000410984">
    <property type="component" value="Unassembled WGS sequence"/>
</dbReference>
<dbReference type="GO" id="GO:0016887">
    <property type="term" value="F:ATP hydrolysis activity"/>
    <property type="evidence" value="ECO:0007669"/>
    <property type="project" value="InterPro"/>
</dbReference>
<dbReference type="PANTHER" id="PTHR43790:SF4">
    <property type="entry name" value="GUANOSINE IMPORT ATP-BINDING PROTEIN NUPO"/>
    <property type="match status" value="1"/>
</dbReference>
<proteinExistence type="inferred from homology"/>
<keyword evidence="5" id="KW-0378">Hydrolase</keyword>
<dbReference type="GO" id="GO:0005524">
    <property type="term" value="F:ATP binding"/>
    <property type="evidence" value="ECO:0007669"/>
    <property type="project" value="UniProtKB-KW"/>
</dbReference>
<protein>
    <submittedName>
        <fullName evidence="5">Autoinducer 2 import ATP-binding protein LsrA</fullName>
        <ecNumber evidence="5">3.6.3.-</ecNumber>
    </submittedName>
</protein>
<dbReference type="InterPro" id="IPR003439">
    <property type="entry name" value="ABC_transporter-like_ATP-bd"/>
</dbReference>
<keyword evidence="2" id="KW-0547">Nucleotide-binding</keyword>
<reference evidence="5 6" key="1">
    <citation type="submission" date="2019-06" db="EMBL/GenBank/DDBJ databases">
        <authorList>
            <person name="Rodrigo-Torres L."/>
            <person name="Arahal R. D."/>
            <person name="Lucena T."/>
        </authorList>
    </citation>
    <scope>NUCLEOTIDE SEQUENCE [LARGE SCALE GENOMIC DNA]</scope>
    <source>
        <strain evidence="5 6">SB0023/3</strain>
    </source>
</reference>
<feature type="domain" description="ABC transporter" evidence="4">
    <location>
        <begin position="19"/>
        <end position="252"/>
    </location>
</feature>
<keyword evidence="3 5" id="KW-0067">ATP-binding</keyword>
<dbReference type="InterPro" id="IPR050107">
    <property type="entry name" value="ABC_carbohydrate_import_ATPase"/>
</dbReference>
<name>A0A509E841_9HYPH</name>
<evidence type="ECO:0000256" key="2">
    <source>
        <dbReference type="ARBA" id="ARBA00022741"/>
    </source>
</evidence>
<dbReference type="AlphaFoldDB" id="A0A509E841"/>
<gene>
    <name evidence="5" type="primary">lsrA_1</name>
    <name evidence="5" type="ORF">MET9862_00373</name>
</gene>
<dbReference type="Pfam" id="PF00005">
    <property type="entry name" value="ABC_tran"/>
    <property type="match status" value="2"/>
</dbReference>
<accession>A0A509E841</accession>
<dbReference type="SUPFAM" id="SSF52540">
    <property type="entry name" value="P-loop containing nucleoside triphosphate hydrolases"/>
    <property type="match status" value="2"/>
</dbReference>
<evidence type="ECO:0000256" key="1">
    <source>
        <dbReference type="ARBA" id="ARBA00005417"/>
    </source>
</evidence>
<dbReference type="OrthoDB" id="8430269at2"/>
<evidence type="ECO:0000313" key="5">
    <source>
        <dbReference type="EMBL" id="VUD69814.1"/>
    </source>
</evidence>
<dbReference type="InterPro" id="IPR003593">
    <property type="entry name" value="AAA+_ATPase"/>
</dbReference>